<dbReference type="PANTHER" id="PTHR46847">
    <property type="entry name" value="D-ALLOSE-BINDING PERIPLASMIC PROTEIN-RELATED"/>
    <property type="match status" value="1"/>
</dbReference>
<keyword evidence="3 4" id="KW-0732">Signal</keyword>
<dbReference type="Gene3D" id="3.40.50.2300">
    <property type="match status" value="2"/>
</dbReference>
<keyword evidence="7" id="KW-1185">Reference proteome</keyword>
<dbReference type="Proteomes" id="UP000198891">
    <property type="component" value="Unassembled WGS sequence"/>
</dbReference>
<dbReference type="GO" id="GO:0030313">
    <property type="term" value="C:cell envelope"/>
    <property type="evidence" value="ECO:0007669"/>
    <property type="project" value="UniProtKB-SubCell"/>
</dbReference>
<protein>
    <submittedName>
        <fullName evidence="6">Ribose transport system substrate-binding protein</fullName>
    </submittedName>
</protein>
<dbReference type="AlphaFoldDB" id="A0A1H3TVH9"/>
<feature type="signal peptide" evidence="4">
    <location>
        <begin position="1"/>
        <end position="22"/>
    </location>
</feature>
<accession>A0A1H3TVH9</accession>
<proteinExistence type="inferred from homology"/>
<evidence type="ECO:0000256" key="1">
    <source>
        <dbReference type="ARBA" id="ARBA00004196"/>
    </source>
</evidence>
<dbReference type="GO" id="GO:0030246">
    <property type="term" value="F:carbohydrate binding"/>
    <property type="evidence" value="ECO:0007669"/>
    <property type="project" value="UniProtKB-ARBA"/>
</dbReference>
<sequence length="410" mass="41765">MKHFVRTAIGAGAVLSLSVALAACSTGDQATSASGSAATGSSDCGSLKTVAPRDADGALDSLSDASKALYNGYPYDIYPSKWADWKPKGPGPYTVGVVFGPLRNAHQQEIYDTLVEDLKASPLVGNVVASTTTSDDASAQIQQYQSVVQQGADIMIYQPVAADAFVAAVDEAAAAGVPSVTAQARVDTPNAINVNPNQYTIAGESISQVLTEMGGKGTILGVHGVPAFSADVTSFDVLKDAISACPDVKLVGEVTGNFDSSAAKSEVLSFLSTYTGDVDGVFQTALMAPGIISAFEESGLPVPPVTDIAAQEGSLGYWINHSDSYQGVGIGQGAAATGNAVAEVALGVLAGGGVKVSDVVLNLPLITDDNLADWADPSWDLSTVGTAPGPDDAPLVTDEYLGEIFNSPIA</sequence>
<evidence type="ECO:0000313" key="6">
    <source>
        <dbReference type="EMBL" id="SDZ54087.1"/>
    </source>
</evidence>
<feature type="domain" description="Periplasmic binding protein" evidence="5">
    <location>
        <begin position="95"/>
        <end position="351"/>
    </location>
</feature>
<gene>
    <name evidence="6" type="ORF">SAMN05216554_4515</name>
</gene>
<dbReference type="PANTHER" id="PTHR46847:SF1">
    <property type="entry name" value="D-ALLOSE-BINDING PERIPLASMIC PROTEIN-RELATED"/>
    <property type="match status" value="1"/>
</dbReference>
<dbReference type="STRING" id="381665.SAMN05216554_4515"/>
<dbReference type="EMBL" id="FNPZ01000008">
    <property type="protein sequence ID" value="SDZ54087.1"/>
    <property type="molecule type" value="Genomic_DNA"/>
</dbReference>
<dbReference type="RefSeq" id="WP_092558098.1">
    <property type="nucleotide sequence ID" value="NZ_FNPZ01000008.1"/>
</dbReference>
<reference evidence="6 7" key="1">
    <citation type="submission" date="2016-10" db="EMBL/GenBank/DDBJ databases">
        <authorList>
            <person name="de Groot N.N."/>
        </authorList>
    </citation>
    <scope>NUCLEOTIDE SEQUENCE [LARGE SCALE GENOMIC DNA]</scope>
    <source>
        <strain evidence="6 7">CGMCC 4.3491</strain>
    </source>
</reference>
<evidence type="ECO:0000313" key="7">
    <source>
        <dbReference type="Proteomes" id="UP000198891"/>
    </source>
</evidence>
<dbReference type="InterPro" id="IPR025997">
    <property type="entry name" value="SBP_2_dom"/>
</dbReference>
<evidence type="ECO:0000256" key="4">
    <source>
        <dbReference type="SAM" id="SignalP"/>
    </source>
</evidence>
<organism evidence="6 7">
    <name type="scientific">Herbiconiux ginsengi</name>
    <dbReference type="NCBI Taxonomy" id="381665"/>
    <lineage>
        <taxon>Bacteria</taxon>
        <taxon>Bacillati</taxon>
        <taxon>Actinomycetota</taxon>
        <taxon>Actinomycetes</taxon>
        <taxon>Micrococcales</taxon>
        <taxon>Microbacteriaceae</taxon>
        <taxon>Herbiconiux</taxon>
    </lineage>
</organism>
<evidence type="ECO:0000256" key="3">
    <source>
        <dbReference type="ARBA" id="ARBA00022729"/>
    </source>
</evidence>
<evidence type="ECO:0000259" key="5">
    <source>
        <dbReference type="Pfam" id="PF13407"/>
    </source>
</evidence>
<comment type="subcellular location">
    <subcellularLocation>
        <location evidence="1">Cell envelope</location>
    </subcellularLocation>
</comment>
<comment type="similarity">
    <text evidence="2">Belongs to the bacterial solute-binding protein 2 family.</text>
</comment>
<dbReference type="OrthoDB" id="9813037at2"/>
<dbReference type="Pfam" id="PF13407">
    <property type="entry name" value="Peripla_BP_4"/>
    <property type="match status" value="1"/>
</dbReference>
<name>A0A1H3TVH9_9MICO</name>
<feature type="chain" id="PRO_5011501948" evidence="4">
    <location>
        <begin position="23"/>
        <end position="410"/>
    </location>
</feature>
<dbReference type="InterPro" id="IPR028082">
    <property type="entry name" value="Peripla_BP_I"/>
</dbReference>
<dbReference type="PROSITE" id="PS51257">
    <property type="entry name" value="PROKAR_LIPOPROTEIN"/>
    <property type="match status" value="1"/>
</dbReference>
<evidence type="ECO:0000256" key="2">
    <source>
        <dbReference type="ARBA" id="ARBA00007639"/>
    </source>
</evidence>
<dbReference type="SUPFAM" id="SSF53822">
    <property type="entry name" value="Periplasmic binding protein-like I"/>
    <property type="match status" value="1"/>
</dbReference>